<accession>A0AAD4KZ32</accession>
<dbReference type="EMBL" id="JAJTJA010000003">
    <property type="protein sequence ID" value="KAH8702182.1"/>
    <property type="molecule type" value="Genomic_DNA"/>
</dbReference>
<proteinExistence type="predicted"/>
<reference evidence="1" key="1">
    <citation type="submission" date="2021-12" db="EMBL/GenBank/DDBJ databases">
        <title>Convergent genome expansion in fungi linked to evolution of root-endophyte symbiosis.</title>
        <authorList>
            <consortium name="DOE Joint Genome Institute"/>
            <person name="Ke Y.-H."/>
            <person name="Bonito G."/>
            <person name="Liao H.-L."/>
            <person name="Looney B."/>
            <person name="Rojas-Flechas A."/>
            <person name="Nash J."/>
            <person name="Hameed K."/>
            <person name="Schadt C."/>
            <person name="Martin F."/>
            <person name="Crous P.W."/>
            <person name="Miettinen O."/>
            <person name="Magnuson J.K."/>
            <person name="Labbe J."/>
            <person name="Jacobson D."/>
            <person name="Doktycz M.J."/>
            <person name="Veneault-Fourrey C."/>
            <person name="Kuo A."/>
            <person name="Mondo S."/>
            <person name="Calhoun S."/>
            <person name="Riley R."/>
            <person name="Ohm R."/>
            <person name="LaButti K."/>
            <person name="Andreopoulos B."/>
            <person name="Pangilinan J."/>
            <person name="Nolan M."/>
            <person name="Tritt A."/>
            <person name="Clum A."/>
            <person name="Lipzen A."/>
            <person name="Daum C."/>
            <person name="Barry K."/>
            <person name="Grigoriev I.V."/>
            <person name="Vilgalys R."/>
        </authorList>
    </citation>
    <scope>NUCLEOTIDE SEQUENCE</scope>
    <source>
        <strain evidence="1">PMI_201</strain>
    </source>
</reference>
<dbReference type="AlphaFoldDB" id="A0AAD4KZ32"/>
<protein>
    <submittedName>
        <fullName evidence="1">Uncharacterized protein</fullName>
    </submittedName>
</protein>
<dbReference type="GeneID" id="70244045"/>
<comment type="caution">
    <text evidence="1">The sequence shown here is derived from an EMBL/GenBank/DDBJ whole genome shotgun (WGS) entry which is preliminary data.</text>
</comment>
<gene>
    <name evidence="1" type="ORF">BGW36DRAFT_356318</name>
</gene>
<keyword evidence="2" id="KW-1185">Reference proteome</keyword>
<dbReference type="RefSeq" id="XP_046075558.1">
    <property type="nucleotide sequence ID" value="XM_046213758.1"/>
</dbReference>
<evidence type="ECO:0000313" key="1">
    <source>
        <dbReference type="EMBL" id="KAH8702182.1"/>
    </source>
</evidence>
<name>A0AAD4KZ32_9EURO</name>
<evidence type="ECO:0000313" key="2">
    <source>
        <dbReference type="Proteomes" id="UP001201262"/>
    </source>
</evidence>
<organism evidence="1 2">
    <name type="scientific">Talaromyces proteolyticus</name>
    <dbReference type="NCBI Taxonomy" id="1131652"/>
    <lineage>
        <taxon>Eukaryota</taxon>
        <taxon>Fungi</taxon>
        <taxon>Dikarya</taxon>
        <taxon>Ascomycota</taxon>
        <taxon>Pezizomycotina</taxon>
        <taxon>Eurotiomycetes</taxon>
        <taxon>Eurotiomycetidae</taxon>
        <taxon>Eurotiales</taxon>
        <taxon>Trichocomaceae</taxon>
        <taxon>Talaromyces</taxon>
        <taxon>Talaromyces sect. Bacilispori</taxon>
    </lineage>
</organism>
<sequence length="170" mass="20065">MTARSMHDADCLLSLHHQKASRNTYEPLSADSADCEYVEELRLATQETLLEMRQYIRHHRRENLFTQGYFYRNMALRHYALTMAANNTTHLAILRHAEGLRWVKLPTPEQIRLWEGNNQQESEVAADTLHSCECRYLPDKAEKPTIENHQRVRLDEYVNGFWLGEHEDEI</sequence>
<dbReference type="Proteomes" id="UP001201262">
    <property type="component" value="Unassembled WGS sequence"/>
</dbReference>